<dbReference type="Pfam" id="PF12840">
    <property type="entry name" value="HTH_20"/>
    <property type="match status" value="1"/>
</dbReference>
<organism evidence="1 2">
    <name type="scientific">Dactylosporangium siamense</name>
    <dbReference type="NCBI Taxonomy" id="685454"/>
    <lineage>
        <taxon>Bacteria</taxon>
        <taxon>Bacillati</taxon>
        <taxon>Actinomycetota</taxon>
        <taxon>Actinomycetes</taxon>
        <taxon>Micromonosporales</taxon>
        <taxon>Micromonosporaceae</taxon>
        <taxon>Dactylosporangium</taxon>
    </lineage>
</organism>
<name>A0A919UB55_9ACTN</name>
<dbReference type="Gene3D" id="1.10.10.10">
    <property type="entry name" value="Winged helix-like DNA-binding domain superfamily/Winged helix DNA-binding domain"/>
    <property type="match status" value="1"/>
</dbReference>
<dbReference type="SUPFAM" id="SSF46785">
    <property type="entry name" value="Winged helix' DNA-binding domain"/>
    <property type="match status" value="1"/>
</dbReference>
<proteinExistence type="predicted"/>
<dbReference type="InterPro" id="IPR036388">
    <property type="entry name" value="WH-like_DNA-bd_sf"/>
</dbReference>
<evidence type="ECO:0000313" key="2">
    <source>
        <dbReference type="Proteomes" id="UP000660611"/>
    </source>
</evidence>
<evidence type="ECO:0000313" key="1">
    <source>
        <dbReference type="EMBL" id="GIG44323.1"/>
    </source>
</evidence>
<gene>
    <name evidence="1" type="ORF">Dsi01nite_023640</name>
</gene>
<comment type="caution">
    <text evidence="1">The sequence shown here is derived from an EMBL/GenBank/DDBJ whole genome shotgun (WGS) entry which is preliminary data.</text>
</comment>
<sequence length="211" mass="22834">MDAAAIAALAEPQRRAVYEHVAAAGAPVSRNAVADALEIGRTLAAHHLDRLAEAGLLEVSFARVNGRSGPGSGRPSKLYRRTAAEHGLSLPPRDYRTLATVFADAIEEAGVEPALFEAARRQGERHRKDDLPPEELLRRLGYEPYEDGDVWRLRNCPFDGVARTHAALVCGANLALLEGALDGVRIDPRPVGCCVTVRRSVPGTINNEDRF</sequence>
<dbReference type="InterPro" id="IPR036390">
    <property type="entry name" value="WH_DNA-bd_sf"/>
</dbReference>
<dbReference type="RefSeq" id="WP_239135841.1">
    <property type="nucleotide sequence ID" value="NZ_BAAAVW010000001.1"/>
</dbReference>
<keyword evidence="2" id="KW-1185">Reference proteome</keyword>
<accession>A0A919UB55</accession>
<dbReference type="Proteomes" id="UP000660611">
    <property type="component" value="Unassembled WGS sequence"/>
</dbReference>
<protein>
    <submittedName>
        <fullName evidence="1">ArsR family transcriptional regulator</fullName>
    </submittedName>
</protein>
<reference evidence="1" key="1">
    <citation type="submission" date="2021-01" db="EMBL/GenBank/DDBJ databases">
        <title>Whole genome shotgun sequence of Dactylosporangium siamense NBRC 106093.</title>
        <authorList>
            <person name="Komaki H."/>
            <person name="Tamura T."/>
        </authorList>
    </citation>
    <scope>NUCLEOTIDE SEQUENCE</scope>
    <source>
        <strain evidence="1">NBRC 106093</strain>
    </source>
</reference>
<dbReference type="AlphaFoldDB" id="A0A919UB55"/>
<dbReference type="EMBL" id="BONQ01000035">
    <property type="protein sequence ID" value="GIG44323.1"/>
    <property type="molecule type" value="Genomic_DNA"/>
</dbReference>